<evidence type="ECO:0000313" key="3">
    <source>
        <dbReference type="Proteomes" id="UP000230750"/>
    </source>
</evidence>
<reference evidence="2 3" key="1">
    <citation type="journal article" date="2017" name="PLoS Biol.">
        <title>The sea cucumber genome provides insights into morphological evolution and visceral regeneration.</title>
        <authorList>
            <person name="Zhang X."/>
            <person name="Sun L."/>
            <person name="Yuan J."/>
            <person name="Sun Y."/>
            <person name="Gao Y."/>
            <person name="Zhang L."/>
            <person name="Li S."/>
            <person name="Dai H."/>
            <person name="Hamel J.F."/>
            <person name="Liu C."/>
            <person name="Yu Y."/>
            <person name="Liu S."/>
            <person name="Lin W."/>
            <person name="Guo K."/>
            <person name="Jin S."/>
            <person name="Xu P."/>
            <person name="Storey K.B."/>
            <person name="Huan P."/>
            <person name="Zhang T."/>
            <person name="Zhou Y."/>
            <person name="Zhang J."/>
            <person name="Lin C."/>
            <person name="Li X."/>
            <person name="Xing L."/>
            <person name="Huo D."/>
            <person name="Sun M."/>
            <person name="Wang L."/>
            <person name="Mercier A."/>
            <person name="Li F."/>
            <person name="Yang H."/>
            <person name="Xiang J."/>
        </authorList>
    </citation>
    <scope>NUCLEOTIDE SEQUENCE [LARGE SCALE GENOMIC DNA]</scope>
    <source>
        <strain evidence="2">Shaxun</strain>
        <tissue evidence="2">Muscle</tissue>
    </source>
</reference>
<accession>A0A2G8LFP9</accession>
<sequence>MHLVCLGVTRRLVKLWLKGPLKTRQSPQLIREISAKLQSLNGALPREFARQPRSLNEFERWKATELRQFLLYTGPVVLYRIIPKPFYENFMLLSVAMFIYLSPFNCSSYSQLGHQLIVTFIKHYATLYGNDMITYNVHGLVHLKEDVQQYGALDNVSCFPFESYLGQIKRMVRNANYPLQQVIRRLSENHVAFPTKSKELFEQPHNGGQIPETMVTSSQYKVLNLQDCTIKISMGDNCVKIGEEIVLARNFFVSDGSKFILYEKFCHKENFFTYPLDSTKLGIFKIKLLSGKLDMSDTQTFLVVAFAGEDGVGVIPSQWRTGERECFWPPYKSSTRFEKAVKSVEAPQASWTRHTIRVLSTTGSYARAMILLTRAEETSDLATENEDERPSKRRKLQNRRYVSSSDDTEEEAENFTLPPPIQPLVPLTTPLTSNINPQSQRQNFPDAVVSTISARHSTGSTQSLAGSSRNISPMSTPDLIVNGV</sequence>
<dbReference type="PANTHER" id="PTHR33053">
    <property type="entry name" value="PROTEIN, PUTATIVE-RELATED"/>
    <property type="match status" value="1"/>
</dbReference>
<dbReference type="AlphaFoldDB" id="A0A2G8LFP9"/>
<evidence type="ECO:0000256" key="1">
    <source>
        <dbReference type="SAM" id="MobiDB-lite"/>
    </source>
</evidence>
<feature type="region of interest" description="Disordered" evidence="1">
    <location>
        <begin position="379"/>
        <end position="422"/>
    </location>
</feature>
<dbReference type="STRING" id="307972.A0A2G8LFP9"/>
<protein>
    <recommendedName>
        <fullName evidence="4">Transposase domain-containing protein</fullName>
    </recommendedName>
</protein>
<feature type="compositionally biased region" description="Polar residues" evidence="1">
    <location>
        <begin position="458"/>
        <end position="475"/>
    </location>
</feature>
<gene>
    <name evidence="2" type="ORF">BSL78_04019</name>
</gene>
<evidence type="ECO:0008006" key="4">
    <source>
        <dbReference type="Google" id="ProtNLM"/>
    </source>
</evidence>
<organism evidence="2 3">
    <name type="scientific">Stichopus japonicus</name>
    <name type="common">Sea cucumber</name>
    <dbReference type="NCBI Taxonomy" id="307972"/>
    <lineage>
        <taxon>Eukaryota</taxon>
        <taxon>Metazoa</taxon>
        <taxon>Echinodermata</taxon>
        <taxon>Eleutherozoa</taxon>
        <taxon>Echinozoa</taxon>
        <taxon>Holothuroidea</taxon>
        <taxon>Aspidochirotacea</taxon>
        <taxon>Aspidochirotida</taxon>
        <taxon>Stichopodidae</taxon>
        <taxon>Apostichopus</taxon>
    </lineage>
</organism>
<dbReference type="Proteomes" id="UP000230750">
    <property type="component" value="Unassembled WGS sequence"/>
</dbReference>
<name>A0A2G8LFP9_STIJA</name>
<keyword evidence="3" id="KW-1185">Reference proteome</keyword>
<evidence type="ECO:0000313" key="2">
    <source>
        <dbReference type="EMBL" id="PIK59062.1"/>
    </source>
</evidence>
<dbReference type="PANTHER" id="PTHR33053:SF24">
    <property type="entry name" value="TRANSPOSASE DOMAIN-CONTAINING PROTEIN"/>
    <property type="match status" value="1"/>
</dbReference>
<comment type="caution">
    <text evidence="2">The sequence shown here is derived from an EMBL/GenBank/DDBJ whole genome shotgun (WGS) entry which is preliminary data.</text>
</comment>
<dbReference type="OrthoDB" id="10028922at2759"/>
<dbReference type="EMBL" id="MRZV01000094">
    <property type="protein sequence ID" value="PIK59062.1"/>
    <property type="molecule type" value="Genomic_DNA"/>
</dbReference>
<feature type="region of interest" description="Disordered" evidence="1">
    <location>
        <begin position="458"/>
        <end position="484"/>
    </location>
</feature>
<proteinExistence type="predicted"/>